<evidence type="ECO:0000313" key="2">
    <source>
        <dbReference type="Proteomes" id="UP000654918"/>
    </source>
</evidence>
<dbReference type="AlphaFoldDB" id="A0A8H6NKZ9"/>
<organism evidence="1 2">
    <name type="scientific">Colletotrichum plurivorum</name>
    <dbReference type="NCBI Taxonomy" id="2175906"/>
    <lineage>
        <taxon>Eukaryota</taxon>
        <taxon>Fungi</taxon>
        <taxon>Dikarya</taxon>
        <taxon>Ascomycota</taxon>
        <taxon>Pezizomycotina</taxon>
        <taxon>Sordariomycetes</taxon>
        <taxon>Hypocreomycetidae</taxon>
        <taxon>Glomerellales</taxon>
        <taxon>Glomerellaceae</taxon>
        <taxon>Colletotrichum</taxon>
        <taxon>Colletotrichum orchidearum species complex</taxon>
    </lineage>
</organism>
<sequence>MSSTRPQRPPTQFQIIRTYDSTPQNYLRIPGLVFDESPALIPYDYRHALTFLQPTNFKLTLSWDEYFDHLQPFQDVASKLVDIFYACVDELRHGVTVPEDGQAASWRAFFQRVLAAQGDVAEEAGLGYQDLMWIVFLYSRALVSTRTVIRRRDRTYWLKAEIHYFHHLLMEWVALLKERELKWTTIFGELFGAS</sequence>
<protein>
    <submittedName>
        <fullName evidence="1">Uncharacterized protein</fullName>
    </submittedName>
</protein>
<comment type="caution">
    <text evidence="1">The sequence shown here is derived from an EMBL/GenBank/DDBJ whole genome shotgun (WGS) entry which is preliminary data.</text>
</comment>
<reference evidence="1" key="1">
    <citation type="journal article" date="2020" name="Phytopathology">
        <title>Genome Sequence Resources of Colletotrichum truncatum, C. plurivorum, C. musicola, and C. sojae: Four Species Pathogenic to Soybean (Glycine max).</title>
        <authorList>
            <person name="Rogerio F."/>
            <person name="Boufleur T.R."/>
            <person name="Ciampi-Guillardi M."/>
            <person name="Sukno S.A."/>
            <person name="Thon M.R."/>
            <person name="Massola Junior N.S."/>
            <person name="Baroncelli R."/>
        </authorList>
    </citation>
    <scope>NUCLEOTIDE SEQUENCE</scope>
    <source>
        <strain evidence="1">LFN00145</strain>
    </source>
</reference>
<gene>
    <name evidence="1" type="ORF">CPLU01_03467</name>
</gene>
<accession>A0A8H6NKZ9</accession>
<dbReference type="Proteomes" id="UP000654918">
    <property type="component" value="Unassembled WGS sequence"/>
</dbReference>
<name>A0A8H6NKZ9_9PEZI</name>
<proteinExistence type="predicted"/>
<keyword evidence="2" id="KW-1185">Reference proteome</keyword>
<evidence type="ECO:0000313" key="1">
    <source>
        <dbReference type="EMBL" id="KAF6836673.1"/>
    </source>
</evidence>
<dbReference type="EMBL" id="WIGO01000030">
    <property type="protein sequence ID" value="KAF6836673.1"/>
    <property type="molecule type" value="Genomic_DNA"/>
</dbReference>